<evidence type="ECO:0000313" key="5">
    <source>
        <dbReference type="EMBL" id="MFC5178847.1"/>
    </source>
</evidence>
<sequence length="345" mass="36284">MPVGDPRQRRATMQQVAALAGVSLKTVSRVVNGEAGVSPEMTGRVQDAVQRLGYRHHHGASNLRSGRPTGLVGALVQDISNDFCAELLRAVEAATRERGQVVAVASLDDEPQRERAAVEGLIRRRCDGLILMPSGTDQSYLQAEVSAGLPIVAVDRPPGNIALDSVTSDNLGGARDATAHLLRQGHRRIACLVDDLGIMTATARRDGYLAALREAGVTVDTQLVVGGLRTDADAAATLTRLLAVPNPPTAVFAGRNTITLGAVRALRATDLSHTVALVGFDDVVAADLLDPPVTTIRQDAATEGRLAVEILLARLDGDPSPLFTEVLPTELVVRGSGEIPAPRSP</sequence>
<keyword evidence="2 5" id="KW-0238">DNA-binding</keyword>
<dbReference type="EMBL" id="JBHSKD010000027">
    <property type="protein sequence ID" value="MFC5178847.1"/>
    <property type="molecule type" value="Genomic_DNA"/>
</dbReference>
<proteinExistence type="predicted"/>
<gene>
    <name evidence="5" type="ORF">ACFPGP_19350</name>
</gene>
<evidence type="ECO:0000313" key="6">
    <source>
        <dbReference type="Proteomes" id="UP001596087"/>
    </source>
</evidence>
<keyword evidence="6" id="KW-1185">Reference proteome</keyword>
<dbReference type="CDD" id="cd06267">
    <property type="entry name" value="PBP1_LacI_sugar_binding-like"/>
    <property type="match status" value="1"/>
</dbReference>
<dbReference type="Pfam" id="PF00356">
    <property type="entry name" value="LacI"/>
    <property type="match status" value="1"/>
</dbReference>
<dbReference type="GO" id="GO:0003677">
    <property type="term" value="F:DNA binding"/>
    <property type="evidence" value="ECO:0007669"/>
    <property type="project" value="UniProtKB-KW"/>
</dbReference>
<dbReference type="PANTHER" id="PTHR30146">
    <property type="entry name" value="LACI-RELATED TRANSCRIPTIONAL REPRESSOR"/>
    <property type="match status" value="1"/>
</dbReference>
<dbReference type="Proteomes" id="UP001596087">
    <property type="component" value="Unassembled WGS sequence"/>
</dbReference>
<reference evidence="6" key="1">
    <citation type="journal article" date="2019" name="Int. J. Syst. Evol. Microbiol.">
        <title>The Global Catalogue of Microorganisms (GCM) 10K type strain sequencing project: providing services to taxonomists for standard genome sequencing and annotation.</title>
        <authorList>
            <consortium name="The Broad Institute Genomics Platform"/>
            <consortium name="The Broad Institute Genome Sequencing Center for Infectious Disease"/>
            <person name="Wu L."/>
            <person name="Ma J."/>
        </authorList>
    </citation>
    <scope>NUCLEOTIDE SEQUENCE [LARGE SCALE GENOMIC DNA]</scope>
    <source>
        <strain evidence="6">DFY41</strain>
    </source>
</reference>
<dbReference type="SUPFAM" id="SSF53822">
    <property type="entry name" value="Periplasmic binding protein-like I"/>
    <property type="match status" value="1"/>
</dbReference>
<evidence type="ECO:0000256" key="1">
    <source>
        <dbReference type="ARBA" id="ARBA00023015"/>
    </source>
</evidence>
<dbReference type="InterPro" id="IPR028082">
    <property type="entry name" value="Peripla_BP_I"/>
</dbReference>
<dbReference type="PANTHER" id="PTHR30146:SF109">
    <property type="entry name" value="HTH-TYPE TRANSCRIPTIONAL REGULATOR GALS"/>
    <property type="match status" value="1"/>
</dbReference>
<dbReference type="RefSeq" id="WP_378592587.1">
    <property type="nucleotide sequence ID" value="NZ_JBHSKD010000027.1"/>
</dbReference>
<dbReference type="InterPro" id="IPR046335">
    <property type="entry name" value="LacI/GalR-like_sensor"/>
</dbReference>
<comment type="caution">
    <text evidence="5">The sequence shown here is derived from an EMBL/GenBank/DDBJ whole genome shotgun (WGS) entry which is preliminary data.</text>
</comment>
<dbReference type="Gene3D" id="3.40.50.2300">
    <property type="match status" value="2"/>
</dbReference>
<keyword evidence="3" id="KW-0804">Transcription</keyword>
<dbReference type="InterPro" id="IPR000843">
    <property type="entry name" value="HTH_LacI"/>
</dbReference>
<evidence type="ECO:0000259" key="4">
    <source>
        <dbReference type="PROSITE" id="PS50932"/>
    </source>
</evidence>
<dbReference type="SMART" id="SM00354">
    <property type="entry name" value="HTH_LACI"/>
    <property type="match status" value="1"/>
</dbReference>
<keyword evidence="1" id="KW-0805">Transcription regulation</keyword>
<dbReference type="PROSITE" id="PS50932">
    <property type="entry name" value="HTH_LACI_2"/>
    <property type="match status" value="1"/>
</dbReference>
<protein>
    <submittedName>
        <fullName evidence="5">LacI family DNA-binding transcriptional regulator</fullName>
    </submittedName>
</protein>
<feature type="domain" description="HTH lacI-type" evidence="4">
    <location>
        <begin position="11"/>
        <end position="65"/>
    </location>
</feature>
<dbReference type="SUPFAM" id="SSF47413">
    <property type="entry name" value="lambda repressor-like DNA-binding domains"/>
    <property type="match status" value="1"/>
</dbReference>
<evidence type="ECO:0000256" key="2">
    <source>
        <dbReference type="ARBA" id="ARBA00023125"/>
    </source>
</evidence>
<dbReference type="Pfam" id="PF13377">
    <property type="entry name" value="Peripla_BP_3"/>
    <property type="match status" value="1"/>
</dbReference>
<name>A0ABW0BPT3_9ACTN</name>
<dbReference type="CDD" id="cd01392">
    <property type="entry name" value="HTH_LacI"/>
    <property type="match status" value="1"/>
</dbReference>
<dbReference type="Gene3D" id="1.10.260.40">
    <property type="entry name" value="lambda repressor-like DNA-binding domains"/>
    <property type="match status" value="1"/>
</dbReference>
<organism evidence="5 6">
    <name type="scientific">Nocardioides taihuensis</name>
    <dbReference type="NCBI Taxonomy" id="1835606"/>
    <lineage>
        <taxon>Bacteria</taxon>
        <taxon>Bacillati</taxon>
        <taxon>Actinomycetota</taxon>
        <taxon>Actinomycetes</taxon>
        <taxon>Propionibacteriales</taxon>
        <taxon>Nocardioidaceae</taxon>
        <taxon>Nocardioides</taxon>
    </lineage>
</organism>
<dbReference type="InterPro" id="IPR010982">
    <property type="entry name" value="Lambda_DNA-bd_dom_sf"/>
</dbReference>
<accession>A0ABW0BPT3</accession>
<evidence type="ECO:0000256" key="3">
    <source>
        <dbReference type="ARBA" id="ARBA00023163"/>
    </source>
</evidence>